<sequence>MILQKFPSLTIDDVRSTSMGAGGEDVQLSTAARLLVPFQIECKNRKAIAVFKDYEQAGTHGLVEPLVVLKQNNSKPLVLVDAEYFFNLLSRK</sequence>
<accession>A0A6J5MTL1</accession>
<reference evidence="1" key="1">
    <citation type="submission" date="2020-04" db="EMBL/GenBank/DDBJ databases">
        <authorList>
            <person name="Chiriac C."/>
            <person name="Salcher M."/>
            <person name="Ghai R."/>
            <person name="Kavagutti S V."/>
        </authorList>
    </citation>
    <scope>NUCLEOTIDE SEQUENCE</scope>
</reference>
<organism evidence="1">
    <name type="scientific">uncultured Caudovirales phage</name>
    <dbReference type="NCBI Taxonomy" id="2100421"/>
    <lineage>
        <taxon>Viruses</taxon>
        <taxon>Duplodnaviria</taxon>
        <taxon>Heunggongvirae</taxon>
        <taxon>Uroviricota</taxon>
        <taxon>Caudoviricetes</taxon>
        <taxon>Peduoviridae</taxon>
        <taxon>Maltschvirus</taxon>
        <taxon>Maltschvirus maltsch</taxon>
    </lineage>
</organism>
<proteinExistence type="predicted"/>
<evidence type="ECO:0000313" key="1">
    <source>
        <dbReference type="EMBL" id="CAB4146929.1"/>
    </source>
</evidence>
<name>A0A6J5MTL1_9CAUD</name>
<dbReference type="EMBL" id="LR796486">
    <property type="protein sequence ID" value="CAB4146929.1"/>
    <property type="molecule type" value="Genomic_DNA"/>
</dbReference>
<gene>
    <name evidence="1" type="ORF">UFOVP507_3</name>
</gene>
<protein>
    <submittedName>
        <fullName evidence="1">Uncharacterized protein</fullName>
    </submittedName>
</protein>